<reference evidence="1 3" key="2">
    <citation type="journal article" date="2018" name="Plant J.">
        <title>The Physcomitrella patens chromosome-scale assembly reveals moss genome structure and evolution.</title>
        <authorList>
            <person name="Lang D."/>
            <person name="Ullrich K.K."/>
            <person name="Murat F."/>
            <person name="Fuchs J."/>
            <person name="Jenkins J."/>
            <person name="Haas F.B."/>
            <person name="Piednoel M."/>
            <person name="Gundlach H."/>
            <person name="Van Bel M."/>
            <person name="Meyberg R."/>
            <person name="Vives C."/>
            <person name="Morata J."/>
            <person name="Symeonidi A."/>
            <person name="Hiss M."/>
            <person name="Muchero W."/>
            <person name="Kamisugi Y."/>
            <person name="Saleh O."/>
            <person name="Blanc G."/>
            <person name="Decker E.L."/>
            <person name="van Gessel N."/>
            <person name="Grimwood J."/>
            <person name="Hayes R.D."/>
            <person name="Graham S.W."/>
            <person name="Gunter L.E."/>
            <person name="McDaniel S.F."/>
            <person name="Hoernstein S.N.W."/>
            <person name="Larsson A."/>
            <person name="Li F.W."/>
            <person name="Perroud P.F."/>
            <person name="Phillips J."/>
            <person name="Ranjan P."/>
            <person name="Rokshar D.S."/>
            <person name="Rothfels C.J."/>
            <person name="Schneider L."/>
            <person name="Shu S."/>
            <person name="Stevenson D.W."/>
            <person name="Thummler F."/>
            <person name="Tillich M."/>
            <person name="Villarreal Aguilar J.C."/>
            <person name="Widiez T."/>
            <person name="Wong G.K."/>
            <person name="Wymore A."/>
            <person name="Zhang Y."/>
            <person name="Zimmer A.D."/>
            <person name="Quatrano R.S."/>
            <person name="Mayer K.F.X."/>
            <person name="Goodstein D."/>
            <person name="Casacuberta J.M."/>
            <person name="Vandepoele K."/>
            <person name="Reski R."/>
            <person name="Cuming A.C."/>
            <person name="Tuskan G.A."/>
            <person name="Maumus F."/>
            <person name="Salse J."/>
            <person name="Schmutz J."/>
            <person name="Rensing S.A."/>
        </authorList>
    </citation>
    <scope>NUCLEOTIDE SEQUENCE [LARGE SCALE GENOMIC DNA]</scope>
    <source>
        <strain evidence="2 3">cv. Gransden 2004</strain>
    </source>
</reference>
<protein>
    <submittedName>
        <fullName evidence="1 2">Uncharacterized protein</fullName>
    </submittedName>
</protein>
<dbReference type="EnsemblPlants" id="Pp3c24_5340V3.1">
    <property type="protein sequence ID" value="PAC:32910073.CDS.1"/>
    <property type="gene ID" value="Pp3c24_5340"/>
</dbReference>
<accession>A0A2K1IFM7</accession>
<name>A0A2K1IFM7_PHYPA</name>
<keyword evidence="3" id="KW-1185">Reference proteome</keyword>
<dbReference type="EMBL" id="ABEU02000024">
    <property type="protein sequence ID" value="PNR28074.1"/>
    <property type="molecule type" value="Genomic_DNA"/>
</dbReference>
<dbReference type="InParanoid" id="A0A2K1IFM7"/>
<dbReference type="Proteomes" id="UP000006727">
    <property type="component" value="Chromosome 24"/>
</dbReference>
<dbReference type="AlphaFoldDB" id="A0A2K1IFM7"/>
<gene>
    <name evidence="1" type="ORF">PHYPA_028666</name>
</gene>
<evidence type="ECO:0000313" key="3">
    <source>
        <dbReference type="Proteomes" id="UP000006727"/>
    </source>
</evidence>
<dbReference type="Gramene" id="Pp3c24_5340V3.1">
    <property type="protein sequence ID" value="PAC:32910073.CDS.1"/>
    <property type="gene ID" value="Pp3c24_5340"/>
</dbReference>
<sequence length="98" mass="11268">MAIGQLALQIWRRKRVSATRVAADLTRHPLTGAFTGLTLVENLRRMILVHGSPQSGFCRCRRRSDPFHVLLDLCDVNFVNLVHRIVRFVCLETDSYFD</sequence>
<evidence type="ECO:0000313" key="1">
    <source>
        <dbReference type="EMBL" id="PNR28074.1"/>
    </source>
</evidence>
<dbReference type="EnsemblPlants" id="Pp3c24_5340V3.2">
    <property type="protein sequence ID" value="PAC:32910074.CDS.1"/>
    <property type="gene ID" value="Pp3c24_5340"/>
</dbReference>
<reference evidence="1 3" key="1">
    <citation type="journal article" date="2008" name="Science">
        <title>The Physcomitrella genome reveals evolutionary insights into the conquest of land by plants.</title>
        <authorList>
            <person name="Rensing S."/>
            <person name="Lang D."/>
            <person name="Zimmer A."/>
            <person name="Terry A."/>
            <person name="Salamov A."/>
            <person name="Shapiro H."/>
            <person name="Nishiyama T."/>
            <person name="Perroud P.-F."/>
            <person name="Lindquist E."/>
            <person name="Kamisugi Y."/>
            <person name="Tanahashi T."/>
            <person name="Sakakibara K."/>
            <person name="Fujita T."/>
            <person name="Oishi K."/>
            <person name="Shin-I T."/>
            <person name="Kuroki Y."/>
            <person name="Toyoda A."/>
            <person name="Suzuki Y."/>
            <person name="Hashimoto A."/>
            <person name="Yamaguchi K."/>
            <person name="Sugano A."/>
            <person name="Kohara Y."/>
            <person name="Fujiyama A."/>
            <person name="Anterola A."/>
            <person name="Aoki S."/>
            <person name="Ashton N."/>
            <person name="Barbazuk W.B."/>
            <person name="Barker E."/>
            <person name="Bennetzen J."/>
            <person name="Bezanilla M."/>
            <person name="Blankenship R."/>
            <person name="Cho S.H."/>
            <person name="Dutcher S."/>
            <person name="Estelle M."/>
            <person name="Fawcett J.A."/>
            <person name="Gundlach H."/>
            <person name="Hanada K."/>
            <person name="Heyl A."/>
            <person name="Hicks K.A."/>
            <person name="Hugh J."/>
            <person name="Lohr M."/>
            <person name="Mayer K."/>
            <person name="Melkozernov A."/>
            <person name="Murata T."/>
            <person name="Nelson D."/>
            <person name="Pils B."/>
            <person name="Prigge M."/>
            <person name="Reiss B."/>
            <person name="Renner T."/>
            <person name="Rombauts S."/>
            <person name="Rushton P."/>
            <person name="Sanderfoot A."/>
            <person name="Schween G."/>
            <person name="Shiu S.-H."/>
            <person name="Stueber K."/>
            <person name="Theodoulou F.L."/>
            <person name="Tu H."/>
            <person name="Van de Peer Y."/>
            <person name="Verrier P.J."/>
            <person name="Waters E."/>
            <person name="Wood A."/>
            <person name="Yang L."/>
            <person name="Cove D."/>
            <person name="Cuming A."/>
            <person name="Hasebe M."/>
            <person name="Lucas S."/>
            <person name="Mishler D.B."/>
            <person name="Reski R."/>
            <person name="Grigoriev I."/>
            <person name="Quatrano R.S."/>
            <person name="Boore J.L."/>
        </authorList>
    </citation>
    <scope>NUCLEOTIDE SEQUENCE [LARGE SCALE GENOMIC DNA]</scope>
    <source>
        <strain evidence="2 3">cv. Gransden 2004</strain>
    </source>
</reference>
<dbReference type="Gramene" id="Pp3c24_5340V3.2">
    <property type="protein sequence ID" value="PAC:32910074.CDS.1"/>
    <property type="gene ID" value="Pp3c24_5340"/>
</dbReference>
<evidence type="ECO:0000313" key="2">
    <source>
        <dbReference type="EnsemblPlants" id="PAC:32910073.CDS.1"/>
    </source>
</evidence>
<organism evidence="1">
    <name type="scientific">Physcomitrium patens</name>
    <name type="common">Spreading-leaved earth moss</name>
    <name type="synonym">Physcomitrella patens</name>
    <dbReference type="NCBI Taxonomy" id="3218"/>
    <lineage>
        <taxon>Eukaryota</taxon>
        <taxon>Viridiplantae</taxon>
        <taxon>Streptophyta</taxon>
        <taxon>Embryophyta</taxon>
        <taxon>Bryophyta</taxon>
        <taxon>Bryophytina</taxon>
        <taxon>Bryopsida</taxon>
        <taxon>Funariidae</taxon>
        <taxon>Funariales</taxon>
        <taxon>Funariaceae</taxon>
        <taxon>Physcomitrium</taxon>
    </lineage>
</organism>
<proteinExistence type="predicted"/>
<dbReference type="PaxDb" id="3218-PP1S274_46V6.1"/>
<reference evidence="2" key="3">
    <citation type="submission" date="2020-12" db="UniProtKB">
        <authorList>
            <consortium name="EnsemblPlants"/>
        </authorList>
    </citation>
    <scope>IDENTIFICATION</scope>
</reference>